<keyword evidence="1" id="KW-0472">Membrane</keyword>
<dbReference type="OrthoDB" id="9342581at2"/>
<dbReference type="Pfam" id="PF20340">
    <property type="entry name" value="DUF6635"/>
    <property type="match status" value="2"/>
</dbReference>
<feature type="transmembrane region" description="Helical" evidence="1">
    <location>
        <begin position="226"/>
        <end position="249"/>
    </location>
</feature>
<dbReference type="Proteomes" id="UP000253977">
    <property type="component" value="Unassembled WGS sequence"/>
</dbReference>
<evidence type="ECO:0000313" key="2">
    <source>
        <dbReference type="EMBL" id="RDD66031.1"/>
    </source>
</evidence>
<dbReference type="InterPro" id="IPR046575">
    <property type="entry name" value="DUF6635"/>
</dbReference>
<protein>
    <submittedName>
        <fullName evidence="2">Uncharacterized protein</fullName>
    </submittedName>
</protein>
<feature type="transmembrane region" description="Helical" evidence="1">
    <location>
        <begin position="181"/>
        <end position="206"/>
    </location>
</feature>
<sequence>MGSSSKGAPSAGGSGNPLRLAYFDCRRAMIDGFVARHFTWPGTLRLHRAAFGWDMLRAPVNVALSPVLLLTRIAAYLFRRAGRRGLADWLSRRRILLRTAVARRVEMLIVTDLLDVPLDTAAADRDPSAPARAVFAAPEFREMLRTRDSAVQDDALVWRISQALGEYAGVRSAVAEMTTTLCVLVVGALVFQMLTPGMISMAPSVADAMARSTAIASFPLGQTLGGMWYGVFSAVASPWLVGATVVGLVMTGSAVAAFSGVLADPVQSRLGVHSRRLRRLLDTVEAEVLGRSDRPFVAREHLYARLLDLFDAAASALRIFRN</sequence>
<keyword evidence="1" id="KW-1133">Transmembrane helix</keyword>
<dbReference type="AlphaFoldDB" id="A0A369TL13"/>
<dbReference type="EMBL" id="QPMK01000008">
    <property type="protein sequence ID" value="RDD66031.1"/>
    <property type="molecule type" value="Genomic_DNA"/>
</dbReference>
<organism evidence="2 3">
    <name type="scientific">Thalassococcus profundi</name>
    <dbReference type="NCBI Taxonomy" id="2282382"/>
    <lineage>
        <taxon>Bacteria</taxon>
        <taxon>Pseudomonadati</taxon>
        <taxon>Pseudomonadota</taxon>
        <taxon>Alphaproteobacteria</taxon>
        <taxon>Rhodobacterales</taxon>
        <taxon>Roseobacteraceae</taxon>
        <taxon>Thalassococcus</taxon>
    </lineage>
</organism>
<proteinExistence type="predicted"/>
<dbReference type="RefSeq" id="WP_114511306.1">
    <property type="nucleotide sequence ID" value="NZ_QPMK01000008.1"/>
</dbReference>
<gene>
    <name evidence="2" type="ORF">DU478_11950</name>
</gene>
<evidence type="ECO:0000313" key="3">
    <source>
        <dbReference type="Proteomes" id="UP000253977"/>
    </source>
</evidence>
<feature type="transmembrane region" description="Helical" evidence="1">
    <location>
        <begin position="58"/>
        <end position="78"/>
    </location>
</feature>
<name>A0A369TL13_9RHOB</name>
<accession>A0A369TL13</accession>
<comment type="caution">
    <text evidence="2">The sequence shown here is derived from an EMBL/GenBank/DDBJ whole genome shotgun (WGS) entry which is preliminary data.</text>
</comment>
<keyword evidence="1" id="KW-0812">Transmembrane</keyword>
<reference evidence="2 3" key="1">
    <citation type="submission" date="2018-07" db="EMBL/GenBank/DDBJ databases">
        <title>Thalassococcus profundi sp. nov., a marine bacterium isolated from deep seawater of Okinawa Trough.</title>
        <authorList>
            <person name="Yu M."/>
        </authorList>
    </citation>
    <scope>NUCLEOTIDE SEQUENCE [LARGE SCALE GENOMIC DNA]</scope>
    <source>
        <strain evidence="2 3">WRAS1</strain>
    </source>
</reference>
<keyword evidence="3" id="KW-1185">Reference proteome</keyword>
<evidence type="ECO:0000256" key="1">
    <source>
        <dbReference type="SAM" id="Phobius"/>
    </source>
</evidence>